<dbReference type="InterPro" id="IPR050311">
    <property type="entry name" value="ORC1/CDC6"/>
</dbReference>
<dbReference type="GO" id="GO:0003688">
    <property type="term" value="F:DNA replication origin binding"/>
    <property type="evidence" value="ECO:0007669"/>
    <property type="project" value="TreeGrafter"/>
</dbReference>
<comment type="similarity">
    <text evidence="1">Belongs to the CDC6/cdc18 family.</text>
</comment>
<dbReference type="OrthoDB" id="1926878at2759"/>
<protein>
    <submittedName>
        <fullName evidence="5">Nucleoside triphosphate hydrolase protein</fullName>
    </submittedName>
</protein>
<sequence length="688" mass="72523">MPSPRNTILGKRPHQSSADPISSSDSACDLGHGLFLPTPDPTPNAKRPRISVTQTDDDSNKENIPPFVGEVINGPSPRSTRSLRRTTSSSSTTRSRNTPRRRASATPLLATPSSSSSADSSLPATPPPTPPSVLLPLHVRARALLRPTCNSLTDIAGRHSESDVVQKFITSFLNGSEAEQPGSSVLYISGSPGTGKTALVNAVLHKLHEDLEDHQVTLVSVNCMALNGVDAIWARLAEDLDVDAQRTVKGRRGRKLKEAPSQLVERLLVERGSKCIILLDELDHITSCTQSLNSLFTLANAHASNLRLIGIANTHTLTSSSSTTLSVQSLTGVKTLHFAPYTPQQLLQILTARLSPLLEDPIPESAERAKKFLPTPTLTLLTKKVASQTGDVRATFEVLRGAIDLAVAATVTPDSLDMPAPVVTPPHILSALKAHSPAAASARPAKFASATAPAAAATASSRPVDSEIVAKVRGLGLQSRLVLLVMLLARKRLDAGLTLSGSLAASGPSPPRSPIKRTASMSAAASPRKAAPPPPSTSMDTTQLHAFYSAILTRSDAALFAPVSRSEFGDLLGVLETVGLVLLSSAGGMPGTPSKTPRKGLKRTTSFNAGKGSQDVRLVETVRTEEVARGLGIAAGTDASNEAPAAVDVREEEVCAIWEREHARIARETKAMARAAKPADVFEDAMEA</sequence>
<dbReference type="InterPro" id="IPR003593">
    <property type="entry name" value="AAA+_ATPase"/>
</dbReference>
<organism evidence="5 6">
    <name type="scientific">Wolfiporia cocos (strain MD-104)</name>
    <name type="common">Brown rot fungus</name>
    <dbReference type="NCBI Taxonomy" id="742152"/>
    <lineage>
        <taxon>Eukaryota</taxon>
        <taxon>Fungi</taxon>
        <taxon>Dikarya</taxon>
        <taxon>Basidiomycota</taxon>
        <taxon>Agaricomycotina</taxon>
        <taxon>Agaricomycetes</taxon>
        <taxon>Polyporales</taxon>
        <taxon>Phaeolaceae</taxon>
        <taxon>Wolfiporia</taxon>
    </lineage>
</organism>
<dbReference type="AlphaFoldDB" id="A0A2H3JPC1"/>
<dbReference type="GO" id="GO:0005634">
    <property type="term" value="C:nucleus"/>
    <property type="evidence" value="ECO:0007669"/>
    <property type="project" value="TreeGrafter"/>
</dbReference>
<dbReference type="STRING" id="742152.A0A2H3JPC1"/>
<dbReference type="SMART" id="SM00382">
    <property type="entry name" value="AAA"/>
    <property type="match status" value="1"/>
</dbReference>
<dbReference type="EMBL" id="KB468146">
    <property type="protein sequence ID" value="PCH43731.1"/>
    <property type="molecule type" value="Genomic_DNA"/>
</dbReference>
<reference evidence="5 6" key="1">
    <citation type="journal article" date="2012" name="Science">
        <title>The Paleozoic origin of enzymatic lignin decomposition reconstructed from 31 fungal genomes.</title>
        <authorList>
            <person name="Floudas D."/>
            <person name="Binder M."/>
            <person name="Riley R."/>
            <person name="Barry K."/>
            <person name="Blanchette R.A."/>
            <person name="Henrissat B."/>
            <person name="Martinez A.T."/>
            <person name="Otillar R."/>
            <person name="Spatafora J.W."/>
            <person name="Yadav J.S."/>
            <person name="Aerts A."/>
            <person name="Benoit I."/>
            <person name="Boyd A."/>
            <person name="Carlson A."/>
            <person name="Copeland A."/>
            <person name="Coutinho P.M."/>
            <person name="de Vries R.P."/>
            <person name="Ferreira P."/>
            <person name="Findley K."/>
            <person name="Foster B."/>
            <person name="Gaskell J."/>
            <person name="Glotzer D."/>
            <person name="Gorecki P."/>
            <person name="Heitman J."/>
            <person name="Hesse C."/>
            <person name="Hori C."/>
            <person name="Igarashi K."/>
            <person name="Jurgens J.A."/>
            <person name="Kallen N."/>
            <person name="Kersten P."/>
            <person name="Kohler A."/>
            <person name="Kuees U."/>
            <person name="Kumar T.K.A."/>
            <person name="Kuo A."/>
            <person name="LaButti K."/>
            <person name="Larrondo L.F."/>
            <person name="Lindquist E."/>
            <person name="Ling A."/>
            <person name="Lombard V."/>
            <person name="Lucas S."/>
            <person name="Lundell T."/>
            <person name="Martin R."/>
            <person name="McLaughlin D.J."/>
            <person name="Morgenstern I."/>
            <person name="Morin E."/>
            <person name="Murat C."/>
            <person name="Nagy L.G."/>
            <person name="Nolan M."/>
            <person name="Ohm R.A."/>
            <person name="Patyshakuliyeva A."/>
            <person name="Rokas A."/>
            <person name="Ruiz-Duenas F.J."/>
            <person name="Sabat G."/>
            <person name="Salamov A."/>
            <person name="Samejima M."/>
            <person name="Schmutz J."/>
            <person name="Slot J.C."/>
            <person name="St John F."/>
            <person name="Stenlid J."/>
            <person name="Sun H."/>
            <person name="Sun S."/>
            <person name="Syed K."/>
            <person name="Tsang A."/>
            <person name="Wiebenga A."/>
            <person name="Young D."/>
            <person name="Pisabarro A."/>
            <person name="Eastwood D.C."/>
            <person name="Martin F."/>
            <person name="Cullen D."/>
            <person name="Grigoriev I.V."/>
            <person name="Hibbett D.S."/>
        </authorList>
    </citation>
    <scope>NUCLEOTIDE SEQUENCE [LARGE SCALE GENOMIC DNA]</scope>
    <source>
        <strain evidence="5 6">MD-104</strain>
    </source>
</reference>
<keyword evidence="5" id="KW-0378">Hydrolase</keyword>
<dbReference type="Gene3D" id="3.40.50.300">
    <property type="entry name" value="P-loop containing nucleotide triphosphate hydrolases"/>
    <property type="match status" value="1"/>
</dbReference>
<feature type="region of interest" description="Disordered" evidence="3">
    <location>
        <begin position="1"/>
        <end position="134"/>
    </location>
</feature>
<feature type="region of interest" description="Disordered" evidence="3">
    <location>
        <begin position="500"/>
        <end position="539"/>
    </location>
</feature>
<dbReference type="SUPFAM" id="SSF52540">
    <property type="entry name" value="P-loop containing nucleoside triphosphate hydrolases"/>
    <property type="match status" value="1"/>
</dbReference>
<keyword evidence="6" id="KW-1185">Reference proteome</keyword>
<accession>A0A2H3JPC1</accession>
<evidence type="ECO:0000256" key="2">
    <source>
        <dbReference type="ARBA" id="ARBA00022705"/>
    </source>
</evidence>
<dbReference type="PANTHER" id="PTHR10763">
    <property type="entry name" value="CELL DIVISION CONTROL PROTEIN 6-RELATED"/>
    <property type="match status" value="1"/>
</dbReference>
<dbReference type="Proteomes" id="UP000218811">
    <property type="component" value="Unassembled WGS sequence"/>
</dbReference>
<evidence type="ECO:0000256" key="1">
    <source>
        <dbReference type="ARBA" id="ARBA00006184"/>
    </source>
</evidence>
<keyword evidence="2" id="KW-0235">DNA replication</keyword>
<evidence type="ECO:0000259" key="4">
    <source>
        <dbReference type="SMART" id="SM00382"/>
    </source>
</evidence>
<dbReference type="GO" id="GO:0016887">
    <property type="term" value="F:ATP hydrolysis activity"/>
    <property type="evidence" value="ECO:0007669"/>
    <property type="project" value="InterPro"/>
</dbReference>
<feature type="compositionally biased region" description="Low complexity" evidence="3">
    <location>
        <begin position="104"/>
        <end position="123"/>
    </location>
</feature>
<evidence type="ECO:0000256" key="3">
    <source>
        <dbReference type="SAM" id="MobiDB-lite"/>
    </source>
</evidence>
<dbReference type="InterPro" id="IPR049945">
    <property type="entry name" value="AAA_22"/>
</dbReference>
<name>A0A2H3JPC1_WOLCO</name>
<dbReference type="OMA" id="LFEWSLH"/>
<feature type="compositionally biased region" description="Low complexity" evidence="3">
    <location>
        <begin position="75"/>
        <end position="96"/>
    </location>
</feature>
<feature type="compositionally biased region" description="Pro residues" evidence="3">
    <location>
        <begin position="124"/>
        <end position="133"/>
    </location>
</feature>
<proteinExistence type="inferred from homology"/>
<dbReference type="GO" id="GO:0033314">
    <property type="term" value="P:mitotic DNA replication checkpoint signaling"/>
    <property type="evidence" value="ECO:0007669"/>
    <property type="project" value="TreeGrafter"/>
</dbReference>
<feature type="compositionally biased region" description="Low complexity" evidence="3">
    <location>
        <begin position="16"/>
        <end position="27"/>
    </location>
</feature>
<dbReference type="GO" id="GO:0006270">
    <property type="term" value="P:DNA replication initiation"/>
    <property type="evidence" value="ECO:0007669"/>
    <property type="project" value="TreeGrafter"/>
</dbReference>
<dbReference type="PANTHER" id="PTHR10763:SF26">
    <property type="entry name" value="CELL DIVISION CONTROL PROTEIN 6 HOMOLOG"/>
    <property type="match status" value="1"/>
</dbReference>
<feature type="compositionally biased region" description="Low complexity" evidence="3">
    <location>
        <begin position="519"/>
        <end position="529"/>
    </location>
</feature>
<evidence type="ECO:0000313" key="5">
    <source>
        <dbReference type="EMBL" id="PCH43731.1"/>
    </source>
</evidence>
<dbReference type="InterPro" id="IPR027417">
    <property type="entry name" value="P-loop_NTPase"/>
</dbReference>
<dbReference type="Pfam" id="PF13401">
    <property type="entry name" value="AAA_22"/>
    <property type="match status" value="1"/>
</dbReference>
<feature type="region of interest" description="Disordered" evidence="3">
    <location>
        <begin position="589"/>
        <end position="609"/>
    </location>
</feature>
<gene>
    <name evidence="5" type="ORF">WOLCODRAFT_138552</name>
</gene>
<evidence type="ECO:0000313" key="6">
    <source>
        <dbReference type="Proteomes" id="UP000218811"/>
    </source>
</evidence>
<dbReference type="CDD" id="cd00009">
    <property type="entry name" value="AAA"/>
    <property type="match status" value="1"/>
</dbReference>
<feature type="domain" description="AAA+ ATPase" evidence="4">
    <location>
        <begin position="182"/>
        <end position="331"/>
    </location>
</feature>